<dbReference type="GO" id="GO:0016020">
    <property type="term" value="C:membrane"/>
    <property type="evidence" value="ECO:0007669"/>
    <property type="project" value="UniProtKB-SubCell"/>
</dbReference>
<proteinExistence type="predicted"/>
<dbReference type="GO" id="GO:0003924">
    <property type="term" value="F:GTPase activity"/>
    <property type="evidence" value="ECO:0007669"/>
    <property type="project" value="InterPro"/>
</dbReference>
<feature type="domain" description="Dynamin N-terminal" evidence="6">
    <location>
        <begin position="70"/>
        <end position="294"/>
    </location>
</feature>
<protein>
    <recommendedName>
        <fullName evidence="6">Dynamin N-terminal domain-containing protein</fullName>
    </recommendedName>
</protein>
<dbReference type="Gene3D" id="3.40.50.300">
    <property type="entry name" value="P-loop containing nucleotide triphosphate hydrolases"/>
    <property type="match status" value="2"/>
</dbReference>
<evidence type="ECO:0000256" key="5">
    <source>
        <dbReference type="ARBA" id="ARBA00023136"/>
    </source>
</evidence>
<evidence type="ECO:0000256" key="4">
    <source>
        <dbReference type="ARBA" id="ARBA00023134"/>
    </source>
</evidence>
<accession>A0A5K7YKX5</accession>
<dbReference type="GO" id="GO:0005525">
    <property type="term" value="F:GTP binding"/>
    <property type="evidence" value="ECO:0007669"/>
    <property type="project" value="UniProtKB-KW"/>
</dbReference>
<dbReference type="PANTHER" id="PTHR10465">
    <property type="entry name" value="TRANSMEMBRANE GTPASE FZO1"/>
    <property type="match status" value="1"/>
</dbReference>
<comment type="subcellular location">
    <subcellularLocation>
        <location evidence="1">Membrane</location>
    </subcellularLocation>
</comment>
<dbReference type="OrthoDB" id="5409226at2"/>
<dbReference type="EMBL" id="AP021874">
    <property type="protein sequence ID" value="BBO67471.1"/>
    <property type="molecule type" value="Genomic_DNA"/>
</dbReference>
<evidence type="ECO:0000256" key="2">
    <source>
        <dbReference type="ARBA" id="ARBA00022741"/>
    </source>
</evidence>
<name>A0A5K7YKX5_9BACT</name>
<keyword evidence="2" id="KW-0547">Nucleotide-binding</keyword>
<gene>
    <name evidence="7" type="ORF">DSCA_14010</name>
</gene>
<organism evidence="7 8">
    <name type="scientific">Desulfosarcina alkanivorans</name>
    <dbReference type="NCBI Taxonomy" id="571177"/>
    <lineage>
        <taxon>Bacteria</taxon>
        <taxon>Pseudomonadati</taxon>
        <taxon>Thermodesulfobacteriota</taxon>
        <taxon>Desulfobacteria</taxon>
        <taxon>Desulfobacterales</taxon>
        <taxon>Desulfosarcinaceae</taxon>
        <taxon>Desulfosarcina</taxon>
    </lineage>
</organism>
<dbReference type="Pfam" id="PF00350">
    <property type="entry name" value="Dynamin_N"/>
    <property type="match status" value="1"/>
</dbReference>
<dbReference type="InterPro" id="IPR027417">
    <property type="entry name" value="P-loop_NTPase"/>
</dbReference>
<dbReference type="KEGG" id="dalk:DSCA_14010"/>
<sequence length="760" mass="85906">MIGKIAKLETTIDMASYETLKEQLTRISNDTARLLDDAEKITEQTDEGLSRWKVTCRTIAEQTSEETMRVAVVGAIKSGKSTFVNTLFGGDYLKRGAGVVTSIVTRVRAGSRLRASLYLKNWDEVNRDIDGASVLLPAHLQSGDEQSFDIRREKDRRILDQALADLAADQLIANDTRSAGSVLMASYLKGYDQVQQLVEADHATVVFENGRFPLHRDFVGDDAMAVYLKDVLLEIDAGGLGQGVEVADCQGSDSPNPLHLAMIQDYLTMAHLTVYVISSRTGLRQADIRFLSMIRKMGILDSVVFVVNCDLSEHDSLSDLSGGIQKIEAELRLIHPNPETFTYSALFFLMSQMESDLSRRDRDRFDHWRRETDMIEFIETERIRFHRFLEKKISRERSTLLLKNHLERLEIVAGGLGNWIAFNRDLLTRDAGGARELGDRVYGQRDRLDRLKVTVKNTMGGAVSQVKGELKTAIDRFFDAHADGVVDGVVRFIRSYQVEMQRYEDSLVSAGFANTLYTVFQEFRQAVDAHMAEIVNPQVIRFIKAQEKKLMGYLDEMAGPYGGMIDEALARYADAVDNGSHFLQPAASPIRIGAELEAIRKMAGLSLPPAAATMRYSTQIKTEAVMRFGFYKIVNLFRKAFKKSGDKAHHEQFLALMSGVKRMKRETERSILFHLKDYKENIKFQYMLKLADAAAEALYRQLLERFQHHGADLSRLVALIQARRLDREKVVASLDHMKASSRSLQEKIGHLKRELRQLDA</sequence>
<keyword evidence="4" id="KW-0342">GTP-binding</keyword>
<dbReference type="PANTHER" id="PTHR10465:SF0">
    <property type="entry name" value="SARCALUMENIN"/>
    <property type="match status" value="1"/>
</dbReference>
<dbReference type="GO" id="GO:0008053">
    <property type="term" value="P:mitochondrial fusion"/>
    <property type="evidence" value="ECO:0007669"/>
    <property type="project" value="TreeGrafter"/>
</dbReference>
<reference evidence="7 8" key="1">
    <citation type="submission" date="2019-11" db="EMBL/GenBank/DDBJ databases">
        <title>Comparative genomics of hydrocarbon-degrading Desulfosarcina strains.</title>
        <authorList>
            <person name="Watanabe M."/>
            <person name="Kojima H."/>
            <person name="Fukui M."/>
        </authorList>
    </citation>
    <scope>NUCLEOTIDE SEQUENCE [LARGE SCALE GENOMIC DNA]</scope>
    <source>
        <strain evidence="7 8">PL12</strain>
    </source>
</reference>
<evidence type="ECO:0000259" key="6">
    <source>
        <dbReference type="Pfam" id="PF00350"/>
    </source>
</evidence>
<dbReference type="Proteomes" id="UP000427906">
    <property type="component" value="Chromosome"/>
</dbReference>
<dbReference type="RefSeq" id="WP_155315728.1">
    <property type="nucleotide sequence ID" value="NZ_AP021874.1"/>
</dbReference>
<dbReference type="InterPro" id="IPR045063">
    <property type="entry name" value="Dynamin_N"/>
</dbReference>
<evidence type="ECO:0000256" key="3">
    <source>
        <dbReference type="ARBA" id="ARBA00022801"/>
    </source>
</evidence>
<evidence type="ECO:0000256" key="1">
    <source>
        <dbReference type="ARBA" id="ARBA00004370"/>
    </source>
</evidence>
<keyword evidence="8" id="KW-1185">Reference proteome</keyword>
<dbReference type="InterPro" id="IPR027094">
    <property type="entry name" value="Mitofusin_fam"/>
</dbReference>
<evidence type="ECO:0000313" key="8">
    <source>
        <dbReference type="Proteomes" id="UP000427906"/>
    </source>
</evidence>
<keyword evidence="5" id="KW-0472">Membrane</keyword>
<dbReference type="AlphaFoldDB" id="A0A5K7YKX5"/>
<keyword evidence="3" id="KW-0378">Hydrolase</keyword>
<dbReference type="SUPFAM" id="SSF52540">
    <property type="entry name" value="P-loop containing nucleoside triphosphate hydrolases"/>
    <property type="match status" value="1"/>
</dbReference>
<evidence type="ECO:0000313" key="7">
    <source>
        <dbReference type="EMBL" id="BBO67471.1"/>
    </source>
</evidence>